<organism evidence="1">
    <name type="scientific">uncultured Caudovirales phage</name>
    <dbReference type="NCBI Taxonomy" id="2100421"/>
    <lineage>
        <taxon>Viruses</taxon>
        <taxon>Duplodnaviria</taxon>
        <taxon>Heunggongvirae</taxon>
        <taxon>Uroviricota</taxon>
        <taxon>Caudoviricetes</taxon>
        <taxon>Peduoviridae</taxon>
        <taxon>Maltschvirus</taxon>
        <taxon>Maltschvirus maltsch</taxon>
    </lineage>
</organism>
<sequence length="374" mass="40351">MTKIYTTRGAGLRARKQPSTDAAIVGVFPDASRLGVDHNVTVGEDVWHALPVAAGGVGLRDPGDIGAPAYLFSAHRYRGTDYTDAEVVEPQPAAAGFRTGVNAKTNFHLTRQAFADGCRYGMIIDDFGLAGDLSRDYPGATVMARRWFENGRNVTTVKQALDALEGATHPGVVYTLWNEGDSGRSIAAQAKVEIDLALEIKRISGADFAAGTHAMGNPDFTKPSVCAEIRDAYAAAYNAGVIKFDMHLYSPNMMNIWQDADLIWYERRWEFLFTKCGFDPRVRAIYCGETGVDQGGVGGFPAHGASAADVARWVRRNAEVQQRPVVVNGVSYPSPIVGCALFQLGDRNTGPGGWAGFNVEYALPELRQIWGAGG</sequence>
<accession>A0A6J5MLR7</accession>
<evidence type="ECO:0000313" key="1">
    <source>
        <dbReference type="EMBL" id="CAB4147558.1"/>
    </source>
</evidence>
<protein>
    <submittedName>
        <fullName evidence="1">Uncharacterized protein</fullName>
    </submittedName>
</protein>
<proteinExistence type="predicted"/>
<gene>
    <name evidence="1" type="ORF">UFOVP505_36</name>
</gene>
<name>A0A6J5MLR7_9CAUD</name>
<dbReference type="EMBL" id="LR796475">
    <property type="protein sequence ID" value="CAB4147558.1"/>
    <property type="molecule type" value="Genomic_DNA"/>
</dbReference>
<reference evidence="1" key="1">
    <citation type="submission" date="2020-04" db="EMBL/GenBank/DDBJ databases">
        <authorList>
            <person name="Chiriac C."/>
            <person name="Salcher M."/>
            <person name="Ghai R."/>
            <person name="Kavagutti S V."/>
        </authorList>
    </citation>
    <scope>NUCLEOTIDE SEQUENCE</scope>
</reference>